<keyword evidence="10 13" id="KW-0413">Isomerase</keyword>
<evidence type="ECO:0000256" key="11">
    <source>
        <dbReference type="ARBA" id="ARBA00034617"/>
    </source>
</evidence>
<evidence type="ECO:0000259" key="15">
    <source>
        <dbReference type="PROSITE" id="PS51198"/>
    </source>
</evidence>
<evidence type="ECO:0000256" key="9">
    <source>
        <dbReference type="ARBA" id="ARBA00023204"/>
    </source>
</evidence>
<dbReference type="InterPro" id="IPR000212">
    <property type="entry name" value="DNA_helicase_UvrD/REP"/>
</dbReference>
<evidence type="ECO:0000259" key="16">
    <source>
        <dbReference type="PROSITE" id="PS51217"/>
    </source>
</evidence>
<dbReference type="GO" id="GO:0033202">
    <property type="term" value="C:DNA helicase complex"/>
    <property type="evidence" value="ECO:0007669"/>
    <property type="project" value="TreeGrafter"/>
</dbReference>
<dbReference type="PROSITE" id="PS51198">
    <property type="entry name" value="UVRD_HELICASE_ATP_BIND"/>
    <property type="match status" value="1"/>
</dbReference>
<dbReference type="InterPro" id="IPR014152">
    <property type="entry name" value="AddA"/>
</dbReference>
<keyword evidence="1 13" id="KW-0540">Nuclease</keyword>
<dbReference type="SUPFAM" id="SSF52540">
    <property type="entry name" value="P-loop containing nucleoside triphosphate hydrolases"/>
    <property type="match status" value="1"/>
</dbReference>
<dbReference type="GO" id="GO:0000724">
    <property type="term" value="P:double-strand break repair via homologous recombination"/>
    <property type="evidence" value="ECO:0007669"/>
    <property type="project" value="UniProtKB-UniRule"/>
</dbReference>
<evidence type="ECO:0000256" key="14">
    <source>
        <dbReference type="PROSITE-ProRule" id="PRU00560"/>
    </source>
</evidence>
<dbReference type="InterPro" id="IPR011335">
    <property type="entry name" value="Restrct_endonuc-II-like"/>
</dbReference>
<dbReference type="GO" id="GO:0003690">
    <property type="term" value="F:double-stranded DNA binding"/>
    <property type="evidence" value="ECO:0007669"/>
    <property type="project" value="UniProtKB-UniRule"/>
</dbReference>
<evidence type="ECO:0000256" key="5">
    <source>
        <dbReference type="ARBA" id="ARBA00022806"/>
    </source>
</evidence>
<dbReference type="NCBIfam" id="TIGR02785">
    <property type="entry name" value="addA_Gpos"/>
    <property type="match status" value="1"/>
</dbReference>
<keyword evidence="2 13" id="KW-0547">Nucleotide-binding</keyword>
<evidence type="ECO:0000313" key="18">
    <source>
        <dbReference type="Proteomes" id="UP000284095"/>
    </source>
</evidence>
<dbReference type="Pfam" id="PF00580">
    <property type="entry name" value="UvrD-helicase"/>
    <property type="match status" value="1"/>
</dbReference>
<evidence type="ECO:0000313" key="17">
    <source>
        <dbReference type="EMBL" id="RHG27328.1"/>
    </source>
</evidence>
<comment type="similarity">
    <text evidence="13">Belongs to the helicase family. AddA subfamily.</text>
</comment>
<dbReference type="SUPFAM" id="SSF52980">
    <property type="entry name" value="Restriction endonuclease-like"/>
    <property type="match status" value="1"/>
</dbReference>
<dbReference type="HAMAP" id="MF_01451">
    <property type="entry name" value="AddA"/>
    <property type="match status" value="1"/>
</dbReference>
<dbReference type="FunFam" id="3.40.50.300:FF:001236">
    <property type="entry name" value="ATP-dependent helicase/nuclease subunit A"/>
    <property type="match status" value="1"/>
</dbReference>
<keyword evidence="3 13" id="KW-0227">DNA damage</keyword>
<dbReference type="InterPro" id="IPR011604">
    <property type="entry name" value="PDDEXK-like_dom_sf"/>
</dbReference>
<evidence type="ECO:0000256" key="4">
    <source>
        <dbReference type="ARBA" id="ARBA00022801"/>
    </source>
</evidence>
<evidence type="ECO:0000256" key="2">
    <source>
        <dbReference type="ARBA" id="ARBA00022741"/>
    </source>
</evidence>
<evidence type="ECO:0000256" key="12">
    <source>
        <dbReference type="ARBA" id="ARBA00048988"/>
    </source>
</evidence>
<keyword evidence="18" id="KW-1185">Reference proteome</keyword>
<proteinExistence type="inferred from homology"/>
<comment type="catalytic activity">
    <reaction evidence="12 13">
        <text>ATP + H2O = ADP + phosphate + H(+)</text>
        <dbReference type="Rhea" id="RHEA:13065"/>
        <dbReference type="ChEBI" id="CHEBI:15377"/>
        <dbReference type="ChEBI" id="CHEBI:15378"/>
        <dbReference type="ChEBI" id="CHEBI:30616"/>
        <dbReference type="ChEBI" id="CHEBI:43474"/>
        <dbReference type="ChEBI" id="CHEBI:456216"/>
        <dbReference type="EC" id="5.6.2.4"/>
    </reaction>
</comment>
<dbReference type="EC" id="5.6.2.4" evidence="13"/>
<dbReference type="PANTHER" id="PTHR11070">
    <property type="entry name" value="UVRD / RECB / PCRA DNA HELICASE FAMILY MEMBER"/>
    <property type="match status" value="1"/>
</dbReference>
<dbReference type="GO" id="GO:0016887">
    <property type="term" value="F:ATP hydrolysis activity"/>
    <property type="evidence" value="ECO:0007669"/>
    <property type="project" value="RHEA"/>
</dbReference>
<keyword evidence="7 13" id="KW-0067">ATP-binding</keyword>
<evidence type="ECO:0000256" key="8">
    <source>
        <dbReference type="ARBA" id="ARBA00023125"/>
    </source>
</evidence>
<dbReference type="AlphaFoldDB" id="A0A414SZH4"/>
<dbReference type="EMBL" id="QRIC01000006">
    <property type="protein sequence ID" value="RHG27328.1"/>
    <property type="molecule type" value="Genomic_DNA"/>
</dbReference>
<dbReference type="GO" id="GO:0043138">
    <property type="term" value="F:3'-5' DNA helicase activity"/>
    <property type="evidence" value="ECO:0007669"/>
    <property type="project" value="UniProtKB-UniRule"/>
</dbReference>
<keyword evidence="5 13" id="KW-0347">Helicase</keyword>
<dbReference type="GO" id="GO:0005524">
    <property type="term" value="F:ATP binding"/>
    <property type="evidence" value="ECO:0007669"/>
    <property type="project" value="UniProtKB-UniRule"/>
</dbReference>
<evidence type="ECO:0000256" key="3">
    <source>
        <dbReference type="ARBA" id="ARBA00022763"/>
    </source>
</evidence>
<keyword evidence="6 13" id="KW-0269">Exonuclease</keyword>
<dbReference type="Proteomes" id="UP000284095">
    <property type="component" value="Unassembled WGS sequence"/>
</dbReference>
<dbReference type="RefSeq" id="WP_118224520.1">
    <property type="nucleotide sequence ID" value="NZ_QRIC01000006.1"/>
</dbReference>
<dbReference type="Pfam" id="PF13361">
    <property type="entry name" value="UvrD_C"/>
    <property type="match status" value="1"/>
</dbReference>
<feature type="binding site" evidence="14">
    <location>
        <begin position="24"/>
        <end position="31"/>
    </location>
    <ligand>
        <name>ATP</name>
        <dbReference type="ChEBI" id="CHEBI:30616"/>
    </ligand>
</feature>
<dbReference type="PANTHER" id="PTHR11070:SF48">
    <property type="entry name" value="ATP-DEPENDENT HELICASE_NUCLEASE SUBUNIT A"/>
    <property type="match status" value="1"/>
</dbReference>
<evidence type="ECO:0000256" key="13">
    <source>
        <dbReference type="HAMAP-Rule" id="MF_01451"/>
    </source>
</evidence>
<keyword evidence="8 13" id="KW-0238">DNA-binding</keyword>
<sequence length="1210" mass="139838">MGVKWTEEQQKVIQLRNRNILVSAAAGSGKTAVLVERIITMLTEDDPPVDVDKLLIVTFTEAAASEMKERIRLAIEKKLLEYPEDEHLKQQATLIHNAQITTIHSFCLSVIRDHFHAIDIDPGFRIGEEGELKLLRHDVLEEMLEEKYQEGSKSFLDFAAAYSTGRDDKKIEDLILKIYEFSRSYPDSEAWLESCVEAYRIPDVETLEKSSFMQKVIADIRKNLEDARELLAQAEMIALSPDGPAVYEATLDKDMQVIEELSAIRSYEKMAEAFTNVKWARIAANKDQTVLEEKIEQVKKIRELVKGIVKNISGQYFYESPQELVEDLKMCAPAMEELGNLVRLFGEKFEEQKRAQNIIDFSDMEQYALRILTEKSEDGFVPSKIAQEYQNQFHEVMIDEYQDSNLIQEAILNSVSTCRSGRYNIFMVGDVKQSIYRFRLSRPELFLEKFYTYNIEESQTQRIDLHRNFRSRKEVLESANAIFRQIMTEKLGGIVYDEQAALYPGAEYPETENLKTEILLMDSDLDEYQKTDGDTSKGIASERELEARMIAMRIRELLRSQKVVDKENGELRNVRYSDIVILTRSIKGFADVFTEVLNREGIPAYAGTSEGYFQTQEVGVLLDYLRVLDNRRQDIPLAAVLRSAFAEMSDEEMAEIRCMYPDKPFFESVAEYRVHGREQKIREKLEKCLGQMDELRLIVPYTPMHELLWKILDRTGYGDYVAAMPGGAQRRANLDMLIEKARAYEATSYKGLFHFVRYIEQLQKYDVDYGEASIEDEYADTVRVMTIHKSKGLEFPVVITAGMGKRFNMQDARSAVALHAGMGVGLDAVDLEYRTKIPSIIKKVIQKEEALESLGEELRVLYVALTRAKEKLIITGTLSKPEDKIAGYQMFGKDTEGTLSFSQLSHASTYWDWILPAVLKCREELFRIQILHIEDVVKESIEEEEKSGLSRTVLENWNVEEIYEPSLHEMMQEQFAFSYPYEKSSERKLKFTVTELKKRAYEIASDEREEEQGECFYEEPEVVPLLPRFMRQEEGLTGAPRGTAYHRVMELLDFAGMQKYGNKQWFGGWLEEQVRHGRLEEEAAGCIRQADILEFLQCNSGKRMQEAARKQKLYREQPFVLGVDAKELYPEEEDGELILIQGIIDAYFEEPDGLVVLDYKTDKVNNGKELAEKYQEQLRYYAKALEQMSGKKVKEKIIYSFTLRKEVYIE</sequence>
<accession>A0A414SZH4</accession>
<dbReference type="InterPro" id="IPR014016">
    <property type="entry name" value="UvrD-like_ATP-bd"/>
</dbReference>
<comment type="function">
    <text evidence="13">The heterodimer acts as both an ATP-dependent DNA helicase and an ATP-dependent, dual-direction single-stranded exonuclease. Recognizes the chi site generating a DNA molecule suitable for the initiation of homologous recombination. The AddA nuclease domain is required for chi fragment generation; this subunit has the helicase and 3' -&gt; 5' nuclease activities.</text>
</comment>
<evidence type="ECO:0000256" key="7">
    <source>
        <dbReference type="ARBA" id="ARBA00022840"/>
    </source>
</evidence>
<evidence type="ECO:0000256" key="1">
    <source>
        <dbReference type="ARBA" id="ARBA00022722"/>
    </source>
</evidence>
<comment type="subunit">
    <text evidence="13">Heterodimer of AddA and AddB/RexB.</text>
</comment>
<dbReference type="PROSITE" id="PS51217">
    <property type="entry name" value="UVRD_HELICASE_CTER"/>
    <property type="match status" value="1"/>
</dbReference>
<dbReference type="Pfam" id="PF12705">
    <property type="entry name" value="PDDEXK_1"/>
    <property type="match status" value="1"/>
</dbReference>
<feature type="domain" description="UvrD-like helicase C-terminal" evidence="16">
    <location>
        <begin position="473"/>
        <end position="792"/>
    </location>
</feature>
<feature type="domain" description="UvrD-like helicase ATP-binding" evidence="15">
    <location>
        <begin position="3"/>
        <end position="472"/>
    </location>
</feature>
<comment type="cofactor">
    <cofactor evidence="13">
        <name>Mg(2+)</name>
        <dbReference type="ChEBI" id="CHEBI:18420"/>
    </cofactor>
</comment>
<dbReference type="InterPro" id="IPR014017">
    <property type="entry name" value="DNA_helicase_UvrD-like_C"/>
</dbReference>
<dbReference type="Gene3D" id="3.40.50.300">
    <property type="entry name" value="P-loop containing nucleotide triphosphate hydrolases"/>
    <property type="match status" value="4"/>
</dbReference>
<dbReference type="Gene3D" id="3.90.320.10">
    <property type="match status" value="1"/>
</dbReference>
<organism evidence="17 18">
    <name type="scientific">Dorea longicatena</name>
    <dbReference type="NCBI Taxonomy" id="88431"/>
    <lineage>
        <taxon>Bacteria</taxon>
        <taxon>Bacillati</taxon>
        <taxon>Bacillota</taxon>
        <taxon>Clostridia</taxon>
        <taxon>Lachnospirales</taxon>
        <taxon>Lachnospiraceae</taxon>
        <taxon>Dorea</taxon>
    </lineage>
</organism>
<comment type="catalytic activity">
    <reaction evidence="11 13">
        <text>Couples ATP hydrolysis with the unwinding of duplex DNA by translocating in the 3'-5' direction.</text>
        <dbReference type="EC" id="5.6.2.4"/>
    </reaction>
</comment>
<evidence type="ECO:0000256" key="10">
    <source>
        <dbReference type="ARBA" id="ARBA00023235"/>
    </source>
</evidence>
<dbReference type="GO" id="GO:0008408">
    <property type="term" value="F:3'-5' exonuclease activity"/>
    <property type="evidence" value="ECO:0007669"/>
    <property type="project" value="UniProtKB-UniRule"/>
</dbReference>
<dbReference type="InterPro" id="IPR038726">
    <property type="entry name" value="PDDEXK_AddAB-type"/>
</dbReference>
<dbReference type="InterPro" id="IPR027417">
    <property type="entry name" value="P-loop_NTPase"/>
</dbReference>
<dbReference type="EC" id="3.1.-.-" evidence="13"/>
<gene>
    <name evidence="13 17" type="primary">addA</name>
    <name evidence="17" type="ORF">DW265_04185</name>
</gene>
<reference evidence="17 18" key="1">
    <citation type="submission" date="2018-08" db="EMBL/GenBank/DDBJ databases">
        <title>A genome reference for cultivated species of the human gut microbiota.</title>
        <authorList>
            <person name="Zou Y."/>
            <person name="Xue W."/>
            <person name="Luo G."/>
        </authorList>
    </citation>
    <scope>NUCLEOTIDE SEQUENCE [LARGE SCALE GENOMIC DNA]</scope>
    <source>
        <strain evidence="17 18">AM22-22</strain>
    </source>
</reference>
<comment type="caution">
    <text evidence="17">The sequence shown here is derived from an EMBL/GenBank/DDBJ whole genome shotgun (WGS) entry which is preliminary data.</text>
</comment>
<keyword evidence="9 13" id="KW-0234">DNA repair</keyword>
<keyword evidence="4 13" id="KW-0378">Hydrolase</keyword>
<name>A0A414SZH4_9FIRM</name>
<dbReference type="GO" id="GO:0005829">
    <property type="term" value="C:cytosol"/>
    <property type="evidence" value="ECO:0007669"/>
    <property type="project" value="TreeGrafter"/>
</dbReference>
<protein>
    <recommendedName>
        <fullName evidence="13">ATP-dependent helicase/nuclease subunit A</fullName>
        <ecNumber evidence="13">3.1.-.-</ecNumber>
        <ecNumber evidence="13">5.6.2.4</ecNumber>
    </recommendedName>
    <alternativeName>
        <fullName evidence="13">ATP-dependent helicase/nuclease AddA</fullName>
    </alternativeName>
    <alternativeName>
        <fullName evidence="13">DNA 3'-5' helicase AddA</fullName>
    </alternativeName>
</protein>
<evidence type="ECO:0000256" key="6">
    <source>
        <dbReference type="ARBA" id="ARBA00022839"/>
    </source>
</evidence>